<dbReference type="AlphaFoldDB" id="A0A0P5CSB6"/>
<protein>
    <submittedName>
        <fullName evidence="1">Uncharacterized protein</fullName>
    </submittedName>
</protein>
<dbReference type="Proteomes" id="UP000076858">
    <property type="component" value="Unassembled WGS sequence"/>
</dbReference>
<gene>
    <name evidence="1" type="ORF">APZ42_022270</name>
</gene>
<name>A0A0P5CSB6_9CRUS</name>
<evidence type="ECO:0000313" key="2">
    <source>
        <dbReference type="Proteomes" id="UP000076858"/>
    </source>
</evidence>
<proteinExistence type="predicted"/>
<sequence length="69" mass="8059">MESFWDECKELTDNHYCLLKKKKKKSQTGRGFTIDFFDMDWTLGIADECIGEAVRSETLPPPIRQFISL</sequence>
<organism evidence="1 2">
    <name type="scientific">Daphnia magna</name>
    <dbReference type="NCBI Taxonomy" id="35525"/>
    <lineage>
        <taxon>Eukaryota</taxon>
        <taxon>Metazoa</taxon>
        <taxon>Ecdysozoa</taxon>
        <taxon>Arthropoda</taxon>
        <taxon>Crustacea</taxon>
        <taxon>Branchiopoda</taxon>
        <taxon>Diplostraca</taxon>
        <taxon>Cladocera</taxon>
        <taxon>Anomopoda</taxon>
        <taxon>Daphniidae</taxon>
        <taxon>Daphnia</taxon>
    </lineage>
</organism>
<evidence type="ECO:0000313" key="1">
    <source>
        <dbReference type="EMBL" id="KZS12759.1"/>
    </source>
</evidence>
<dbReference type="EMBL" id="LRGB01001357">
    <property type="protein sequence ID" value="KZS12759.1"/>
    <property type="molecule type" value="Genomic_DNA"/>
</dbReference>
<comment type="caution">
    <text evidence="1">The sequence shown here is derived from an EMBL/GenBank/DDBJ whole genome shotgun (WGS) entry which is preliminary data.</text>
</comment>
<accession>A0A0P5CSB6</accession>
<keyword evidence="2" id="KW-1185">Reference proteome</keyword>
<reference evidence="1 2" key="1">
    <citation type="submission" date="2016-03" db="EMBL/GenBank/DDBJ databases">
        <title>EvidentialGene: Evidence-directed Construction of Genes on Genomes.</title>
        <authorList>
            <person name="Gilbert D.G."/>
            <person name="Choi J.-H."/>
            <person name="Mockaitis K."/>
            <person name="Colbourne J."/>
            <person name="Pfrender M."/>
        </authorList>
    </citation>
    <scope>NUCLEOTIDE SEQUENCE [LARGE SCALE GENOMIC DNA]</scope>
    <source>
        <strain evidence="1 2">Xinb3</strain>
        <tissue evidence="1">Complete organism</tissue>
    </source>
</reference>